<comment type="caution">
    <text evidence="3">The sequence shown here is derived from an EMBL/GenBank/DDBJ whole genome shotgun (WGS) entry which is preliminary data.</text>
</comment>
<sequence length="386" mass="41695">MARYPEEPRLSLPPGLVEQLTSQLPQVADAAVAAIIAEVPTYANALSGPMGQVIRDAVVLALGGFVQLGARGDRRSDRPAAASMEGAYQLGRGEARSGRSMEALLAAYRVGSRVSWRQMAVGLVRAGVDSATVAAYAELVFAYMDQLSDQSATGHRDETNESGRARQRLLDQLGRALLEGRSPEAVEALAARAQWEPPETLTAVLVPEAQGSVLLGLIAPSSLLVDDPAGRSVHSVLLVPDAHRSVLLRAVQGHAAVVGSTRPWLEVRSSYERTRRALELERESRSATLDTEAHLADLVVTADPEALGDLREQVLAPLAEMSESTRDKLVETLRAWLLHQGRRDAVAATLFVHPQTVRYRMGQLREAYGDLLDEPDFVRRATIALG</sequence>
<dbReference type="EMBL" id="SZPY01000001">
    <property type="protein sequence ID" value="TKI64855.1"/>
    <property type="molecule type" value="Genomic_DNA"/>
</dbReference>
<feature type="domain" description="PucR C-terminal helix-turn-helix" evidence="1">
    <location>
        <begin position="329"/>
        <end position="385"/>
    </location>
</feature>
<dbReference type="PANTHER" id="PTHR33744">
    <property type="entry name" value="CARBOHYDRATE DIACID REGULATOR"/>
    <property type="match status" value="1"/>
</dbReference>
<name>A0A4U2YV60_9ACTN</name>
<dbReference type="AlphaFoldDB" id="A0A4U2YV60"/>
<keyword evidence="4" id="KW-1185">Reference proteome</keyword>
<dbReference type="Proteomes" id="UP000307808">
    <property type="component" value="Unassembled WGS sequence"/>
</dbReference>
<evidence type="ECO:0000313" key="3">
    <source>
        <dbReference type="EMBL" id="TKI64855.1"/>
    </source>
</evidence>
<evidence type="ECO:0000259" key="2">
    <source>
        <dbReference type="Pfam" id="PF14361"/>
    </source>
</evidence>
<reference evidence="3 4" key="1">
    <citation type="submission" date="2019-04" db="EMBL/GenBank/DDBJ databases">
        <authorList>
            <person name="Dong K."/>
        </authorList>
    </citation>
    <scope>NUCLEOTIDE SEQUENCE [LARGE SCALE GENOMIC DNA]</scope>
    <source>
        <strain evidence="4">dk3543</strain>
    </source>
</reference>
<organism evidence="3 4">
    <name type="scientific">Nocardioides jishulii</name>
    <dbReference type="NCBI Taxonomy" id="2575440"/>
    <lineage>
        <taxon>Bacteria</taxon>
        <taxon>Bacillati</taxon>
        <taxon>Actinomycetota</taxon>
        <taxon>Actinomycetes</taxon>
        <taxon>Propionibacteriales</taxon>
        <taxon>Nocardioidaceae</taxon>
        <taxon>Nocardioides</taxon>
    </lineage>
</organism>
<evidence type="ECO:0000259" key="1">
    <source>
        <dbReference type="Pfam" id="PF13556"/>
    </source>
</evidence>
<dbReference type="InterPro" id="IPR042070">
    <property type="entry name" value="PucR_C-HTH_sf"/>
</dbReference>
<feature type="domain" description="RsbT co-antagonist protein RsbRD N-terminal" evidence="2">
    <location>
        <begin position="25"/>
        <end position="169"/>
    </location>
</feature>
<dbReference type="OrthoDB" id="5243741at2"/>
<protein>
    <submittedName>
        <fullName evidence="3">PucR family transcriptional regulator</fullName>
    </submittedName>
</protein>
<proteinExistence type="predicted"/>
<accession>A0A4U2YV60</accession>
<dbReference type="Gene3D" id="1.10.10.2840">
    <property type="entry name" value="PucR C-terminal helix-turn-helix domain"/>
    <property type="match status" value="1"/>
</dbReference>
<dbReference type="Pfam" id="PF14361">
    <property type="entry name" value="RsbRD_N"/>
    <property type="match status" value="1"/>
</dbReference>
<dbReference type="InterPro" id="IPR025736">
    <property type="entry name" value="PucR_C-HTH_dom"/>
</dbReference>
<dbReference type="InterPro" id="IPR051448">
    <property type="entry name" value="CdaR-like_regulators"/>
</dbReference>
<gene>
    <name evidence="3" type="ORF">FC770_01615</name>
</gene>
<dbReference type="InterPro" id="IPR025751">
    <property type="entry name" value="RsbRD_N_dom"/>
</dbReference>
<dbReference type="PANTHER" id="PTHR33744:SF1">
    <property type="entry name" value="DNA-BINDING TRANSCRIPTIONAL ACTIVATOR ADER"/>
    <property type="match status" value="1"/>
</dbReference>
<evidence type="ECO:0000313" key="4">
    <source>
        <dbReference type="Proteomes" id="UP000307808"/>
    </source>
</evidence>
<dbReference type="Pfam" id="PF13556">
    <property type="entry name" value="HTH_30"/>
    <property type="match status" value="1"/>
</dbReference>